<evidence type="ECO:0000256" key="3">
    <source>
        <dbReference type="ARBA" id="ARBA00023210"/>
    </source>
</evidence>
<evidence type="ECO:0000256" key="5">
    <source>
        <dbReference type="HAMAP-Rule" id="MF_00906"/>
    </source>
</evidence>
<keyword evidence="2 5" id="KW-0132">Cell division</keyword>
<keyword evidence="3 5" id="KW-0717">Septation</keyword>
<dbReference type="AlphaFoldDB" id="A0A0C1MJF2"/>
<evidence type="ECO:0000256" key="4">
    <source>
        <dbReference type="ARBA" id="ARBA00023306"/>
    </source>
</evidence>
<evidence type="ECO:0000259" key="8">
    <source>
        <dbReference type="Pfam" id="PF21083"/>
    </source>
</evidence>
<evidence type="ECO:0000256" key="6">
    <source>
        <dbReference type="PIRNR" id="PIRNR010252"/>
    </source>
</evidence>
<comment type="caution">
    <text evidence="9">The sequence shown here is derived from an EMBL/GenBank/DDBJ whole genome shotgun (WGS) entry which is preliminary data.</text>
</comment>
<dbReference type="InterPro" id="IPR048373">
    <property type="entry name" value="ZapC_N"/>
</dbReference>
<dbReference type="Pfam" id="PF21083">
    <property type="entry name" value="ZapC_N"/>
    <property type="match status" value="1"/>
</dbReference>
<dbReference type="GO" id="GO:0000917">
    <property type="term" value="P:division septum assembly"/>
    <property type="evidence" value="ECO:0007669"/>
    <property type="project" value="UniProtKB-KW"/>
</dbReference>
<name>A0A0C1MJF2_9GAMM</name>
<keyword evidence="4 5" id="KW-0131">Cell cycle</keyword>
<dbReference type="EMBL" id="JWIC01000006">
    <property type="protein sequence ID" value="KID57089.1"/>
    <property type="molecule type" value="Genomic_DNA"/>
</dbReference>
<comment type="subcellular location">
    <subcellularLocation>
        <location evidence="5 6">Cytoplasm</location>
    </subcellularLocation>
</comment>
<comment type="similarity">
    <text evidence="5 6">Belongs to the ZapC family.</text>
</comment>
<dbReference type="HAMAP" id="MF_00906">
    <property type="entry name" value="ZapC"/>
    <property type="match status" value="1"/>
</dbReference>
<feature type="domain" description="Cell-division protein ZapC N-terminal" evidence="8">
    <location>
        <begin position="1"/>
        <end position="87"/>
    </location>
</feature>
<dbReference type="PIRSF" id="PIRSF010252">
    <property type="entry name" value="ZapC"/>
    <property type="match status" value="1"/>
</dbReference>
<dbReference type="Proteomes" id="UP000031327">
    <property type="component" value="Unassembled WGS sequence"/>
</dbReference>
<protein>
    <recommendedName>
        <fullName evidence="5 6">Cell division protein ZapC</fullName>
    </recommendedName>
</protein>
<feature type="domain" description="Cell-division protein ZapC C-terminal" evidence="7">
    <location>
        <begin position="90"/>
        <end position="167"/>
    </location>
</feature>
<dbReference type="InterPro" id="IPR009809">
    <property type="entry name" value="ZapC"/>
</dbReference>
<organism evidence="9 10">
    <name type="scientific">Pseudoalteromonas luteoviolacea</name>
    <dbReference type="NCBI Taxonomy" id="43657"/>
    <lineage>
        <taxon>Bacteria</taxon>
        <taxon>Pseudomonadati</taxon>
        <taxon>Pseudomonadota</taxon>
        <taxon>Gammaproteobacteria</taxon>
        <taxon>Alteromonadales</taxon>
        <taxon>Pseudoalteromonadaceae</taxon>
        <taxon>Pseudoalteromonas</taxon>
    </lineage>
</organism>
<proteinExistence type="inferred from homology"/>
<accession>A0A0C1MJF2</accession>
<evidence type="ECO:0000256" key="1">
    <source>
        <dbReference type="ARBA" id="ARBA00022490"/>
    </source>
</evidence>
<dbReference type="RefSeq" id="WP_039610164.1">
    <property type="nucleotide sequence ID" value="NZ_JWIC01000006.1"/>
</dbReference>
<evidence type="ECO:0000313" key="10">
    <source>
        <dbReference type="Proteomes" id="UP000031327"/>
    </source>
</evidence>
<gene>
    <name evidence="5" type="primary">zapC</name>
    <name evidence="9" type="ORF">JF50_12985</name>
</gene>
<evidence type="ECO:0000313" key="9">
    <source>
        <dbReference type="EMBL" id="KID57089.1"/>
    </source>
</evidence>
<comment type="subunit">
    <text evidence="5">Interacts directly with FtsZ.</text>
</comment>
<dbReference type="Pfam" id="PF07126">
    <property type="entry name" value="ZapC_C"/>
    <property type="match status" value="1"/>
</dbReference>
<dbReference type="InterPro" id="IPR048372">
    <property type="entry name" value="ZapC_C"/>
</dbReference>
<evidence type="ECO:0000259" key="7">
    <source>
        <dbReference type="Pfam" id="PF07126"/>
    </source>
</evidence>
<dbReference type="GO" id="GO:0005737">
    <property type="term" value="C:cytoplasm"/>
    <property type="evidence" value="ECO:0007669"/>
    <property type="project" value="UniProtKB-SubCell"/>
</dbReference>
<evidence type="ECO:0000256" key="2">
    <source>
        <dbReference type="ARBA" id="ARBA00022618"/>
    </source>
</evidence>
<reference evidence="9 10" key="1">
    <citation type="submission" date="2014-12" db="EMBL/GenBank/DDBJ databases">
        <title>Draft Genome Sequence of Pseudoalteromonas luteoviolacea HI1.</title>
        <authorList>
            <person name="Asahina A.Y."/>
            <person name="Hadfield M.G."/>
        </authorList>
    </citation>
    <scope>NUCLEOTIDE SEQUENCE [LARGE SCALE GENOMIC DNA]</scope>
    <source>
        <strain evidence="9 10">HI1</strain>
    </source>
</reference>
<sequence length="176" mass="20094">MLQASKEWRWLQCRTQNRLLVDLGDELQLCTPYRLRQLTADSDASPTFSVEEAAFYQNVFDYLCTYSVWSEAQCCQIALNATAAKFHLLPVQAKSWFFQAYFGNEVLCNAVISLKSKVMTGECLIVDHERDASLCINLTANFQLDENISLEQFQAIKVLNDRIHPVMVNNKVSRSA</sequence>
<comment type="function">
    <text evidence="5 6">Contributes to the efficiency of the cell division process by stabilizing the polymeric form of the cell division protein FtsZ. Acts by promoting interactions between FtsZ protofilaments and suppressing the GTPase activity of FtsZ.</text>
</comment>
<keyword evidence="1 5" id="KW-0963">Cytoplasm</keyword>
<dbReference type="GO" id="GO:0043093">
    <property type="term" value="P:FtsZ-dependent cytokinesis"/>
    <property type="evidence" value="ECO:0007669"/>
    <property type="project" value="UniProtKB-UniRule"/>
</dbReference>